<feature type="domain" description="Reverse transcriptase" evidence="13">
    <location>
        <begin position="1564"/>
        <end position="1743"/>
    </location>
</feature>
<dbReference type="PROSITE" id="PS50175">
    <property type="entry name" value="ASP_PROT_RETROV"/>
    <property type="match status" value="1"/>
</dbReference>
<dbReference type="CDD" id="cd09274">
    <property type="entry name" value="RNase_HI_RT_Ty3"/>
    <property type="match status" value="1"/>
</dbReference>
<dbReference type="PROSITE" id="PS50158">
    <property type="entry name" value="ZF_CCHC"/>
    <property type="match status" value="4"/>
</dbReference>
<dbReference type="InterPro" id="IPR036875">
    <property type="entry name" value="Znf_CCHC_sf"/>
</dbReference>
<keyword evidence="2" id="KW-0808">Transferase</keyword>
<feature type="non-terminal residue" evidence="15">
    <location>
        <position position="3102"/>
    </location>
</feature>
<dbReference type="Gene3D" id="4.10.60.10">
    <property type="entry name" value="Zinc finger, CCHC-type"/>
    <property type="match status" value="3"/>
</dbReference>
<feature type="domain" description="Integrase catalytic" evidence="14">
    <location>
        <begin position="2095"/>
        <end position="2254"/>
    </location>
</feature>
<dbReference type="InterPro" id="IPR001584">
    <property type="entry name" value="Integrase_cat-core"/>
</dbReference>
<evidence type="ECO:0000256" key="6">
    <source>
        <dbReference type="ARBA" id="ARBA00022759"/>
    </source>
</evidence>
<dbReference type="EMBL" id="CP092879">
    <property type="protein sequence ID" value="UYV78879.1"/>
    <property type="molecule type" value="Genomic_DNA"/>
</dbReference>
<name>A0ABY6LDE4_9ARAC</name>
<dbReference type="Pfam" id="PF25597">
    <property type="entry name" value="SH3_retrovirus"/>
    <property type="match status" value="1"/>
</dbReference>
<evidence type="ECO:0000256" key="8">
    <source>
        <dbReference type="ARBA" id="ARBA00022918"/>
    </source>
</evidence>
<dbReference type="SMART" id="SM00343">
    <property type="entry name" value="ZnF_C2HC"/>
    <property type="match status" value="7"/>
</dbReference>
<keyword evidence="9" id="KW-0479">Metal-binding</keyword>
<evidence type="ECO:0000256" key="2">
    <source>
        <dbReference type="ARBA" id="ARBA00022679"/>
    </source>
</evidence>
<feature type="compositionally biased region" description="Acidic residues" evidence="10">
    <location>
        <begin position="514"/>
        <end position="523"/>
    </location>
</feature>
<dbReference type="CDD" id="cd01647">
    <property type="entry name" value="RT_LTR"/>
    <property type="match status" value="1"/>
</dbReference>
<feature type="region of interest" description="Disordered" evidence="10">
    <location>
        <begin position="412"/>
        <end position="435"/>
    </location>
</feature>
<dbReference type="SUPFAM" id="SSF50630">
    <property type="entry name" value="Acid proteases"/>
    <property type="match status" value="3"/>
</dbReference>
<keyword evidence="9" id="KW-0862">Zinc</keyword>
<dbReference type="Pfam" id="PF00078">
    <property type="entry name" value="RVT_1"/>
    <property type="match status" value="1"/>
</dbReference>
<organism evidence="15 16">
    <name type="scientific">Cordylochernes scorpioides</name>
    <dbReference type="NCBI Taxonomy" id="51811"/>
    <lineage>
        <taxon>Eukaryota</taxon>
        <taxon>Metazoa</taxon>
        <taxon>Ecdysozoa</taxon>
        <taxon>Arthropoda</taxon>
        <taxon>Chelicerata</taxon>
        <taxon>Arachnida</taxon>
        <taxon>Pseudoscorpiones</taxon>
        <taxon>Cheliferoidea</taxon>
        <taxon>Chernetidae</taxon>
        <taxon>Cordylochernes</taxon>
    </lineage>
</organism>
<dbReference type="SUPFAM" id="SSF56672">
    <property type="entry name" value="DNA/RNA polymerases"/>
    <property type="match status" value="1"/>
</dbReference>
<dbReference type="PROSITE" id="PS00141">
    <property type="entry name" value="ASP_PROTEASE"/>
    <property type="match status" value="1"/>
</dbReference>
<dbReference type="EC" id="2.7.7.49" evidence="1"/>
<dbReference type="Pfam" id="PF00098">
    <property type="entry name" value="zf-CCHC"/>
    <property type="match status" value="4"/>
</dbReference>
<feature type="compositionally biased region" description="Polar residues" evidence="10">
    <location>
        <begin position="1204"/>
        <end position="1213"/>
    </location>
</feature>
<dbReference type="InterPro" id="IPR001969">
    <property type="entry name" value="Aspartic_peptidase_AS"/>
</dbReference>
<keyword evidence="7" id="KW-0378">Hydrolase</keyword>
<sequence length="3102" mass="358701">MSQNYNCAAPEPFNFSNPGDWPKWIRRFERFRQASGLINNPENEQVNMLVYCMGDNADDILLSCKIASDQLENYGKVIECFESHFIPRRNIIYERARFNQRCQQEGEKVNEFITALHSLAEHCNFGMLHDELIRDRIVVGVRDRALSERMQLDTDLTLVKATLMAKQLESVKEQQSSLYQQDSIDQIKKMPNHIKETKRHEQKIRQFKSNQLGGSSHGCTRCGNSNNHDWKNCPAMNSYCSKCKKKGHYAKVCRSEAINEIKSEIAFLGSVEDNSKKWIVPIKVNNRQINFKIDTGADVNVLPLQYYYQSFQRIKLEKSDKILQGPNGIPLETVGMIHVKLQNKGQHLNSKIYIVDKLKQPLLSGETSEKLNIVRMIQQLSSGGRGGQRGRLGSGDNRGCYNCGEEGHRKFECTKPARGGGRGRGQSRDGGSNNTCYNCGEVGHRKYECTNNTAEDGGQEENQRKSKKACYTCGEFGHKKDDCPKSGTQESGDEEESSDNEEEETPQERKQAEDSEEEEVEAEEPPKKKSKKPKSKKKEEDCYLTLQAHRTMPLESARSREMRRPPLRHQPGSQGDARMTRSKRPRRIALHQRPHLQEMEGCRGTTKTRIQRRASLQCQPCIQDMEGQSRYLEDESRFCLSSDSRRVRVWRRRGERSNPAAIVERPTVRQRGIMVWGAIAYDSRSPLLRIQGTMTAQRYVDDVLRPVTLPYLQGVPNALYQQDNSRPHTARISQQALQDVQMLPWPPYSPDLSPIEHTWDLKTPVENTNLTEDWYEEVKIKGKKVNMKLDTGAQCNVLPLSLAGRLNMEIQRSPVKSLISFSGQSLAMCMVKNMTAYIRFIISRDNTCPILGRQTCSNLGLVKRVNTCQAITQEYQELFEGIGCLKGYEYEAATSDMNMQVRSPRPIPLSIKERVKKELEEMEDNGIIKKVPEASLLHSKDICRMVETRSGKMQDPAQERIKAEEAAKPQLGATIGGDASSDPVVLNPNIDIPKYDGTEDPRPWIESLEEIGFLYHWADYIIARYAAMNMTGSAKTWLNLHKASFTSWENIKIRLIQDFSLDANREELRMKLNRMQHWNEPAIRFAEDILVLCNKVDPAMEEETKIDHVIGGLKKEYSFALYLNPPKTTNELLVVCNKMDSFEKKYRERVEKSRNLYNGPRYSRPQQQSRYVPPTATRNYQTPSRPQAPVSNNYKNDFPPTPRQYRNNLTQPFTPRRPYNPNFVPKPNLQRNTYNKSQEIFRVGRFKLSVAPEYVNQSKSTINGIKKLDPKYKLKIHVDKIGTFEALVDTGADLSVVDLRTALDTGHGISKLAKTCAGPDGKKLDIVGSILLNIKINDKALSHKFVILKTHLRTLIFGRDFLKKTNAKIDCKKEIIKYDLTNNHDISNYELKKIKSVEDTVTPELSIRLIKASIEAEDGEYVIEENNRMIQTNGLRLARSLLTVTDRKTHIWITNPYPRPLKIMKDQTLAHGSLPAEVKFIEKLEQINNDEFQFQINKNLSPKEQEDLKQILIKYADLFSPRLGRTNLAKHRIDTEDAKPIKHKPYRVSPKEPDIIKDQIDEMLKEGIIRPSSSPWSFPVILVKKRDGKFRFCVDYRKLNEVTVKDVYPIPRIDDVMDTLQGSKYFSAIDLRSGYWQVEIEEKDKEKTAFTTTHGLYEFNVMPFGLCNAPATFERNMDNVLGNLRWQICLCYLDDVIIYSSDFPTHLKRLEAVLKCFSESNLKLNDKKCRFSFEELEILGHITNQQGIKPAEYNIKAVRDFPQPKKVKEVQSFLGMCSYYRKFIKDFSLIADPLTGLIRKNAQFTWTEKQEEAFQNLKKALINPPILDHFDPNAATYIHTDASNIGLGATLVQIICGEEKVISYLSRTLSKAEQNYSTTEKECLAVVWAISKLRPYLYGRHFKIITDHHALCWLKNLKDPTGRLARWALKIQEYDFDIIHKSGKKHMDADGLSRGPLPETDWVEDYERLFLNQIINEEDEFIENVKKSLKGSKRAITQNFKEENGCLYKKNPNAEGRAWLLVVPKKRRKEIMSEFHNHMLNGHLGVARTTYRLKNKYHWPSMLKDVSEFVKTCHLCQSRKGSNQSPSGLLQPIPPANYPFERIGIDFVGPLPSTKRRRKWIIVLTDYYTRYAETKAVSEATVKEVSTFLIEQIFLRHRAPRFLISDRGSQFTSNLMKEVMKMCKVKHCFTTSYHPQTNGLTELLNRTLINMISMYVNTDQKNWDEILPFVTHAYNTTIQETTGYSPFFLLFGREPMSLLDDDNIPIDSNMNDYDEYIENYLDKIARTRQVVINNTEKTQERKKRIIFERDDEQLKCKLLQEFHTYKFDKNVDLVANISNLRNLAFKLNNLKQNFDDNIVISKILTILPEEYNYFCTAWESTGKDEKTIENLISRLTTEEIRRNRQSQPEDRVAMNATKQKVCFTCNIPGHISKNCTQRKFCKFCKKTNHEEKDCFFKNNSKPAAKVNKEQCRICKKFNHKEKDCYFRNKEKQPPIAFIAEQREEYDKRSSVTFIVDSRSTCHMINEEKLLDHQKKCDVNINVAKKEEGMRAKTSGQFKGRQCNLNEVIFVPELSKNLLSVTSIVNNGGEQNDSNLTLPSENKTQEWHRKLGHIGMQNLRKLESLVDGMELNKLEKQENDVCEICIMAKQTRKSFGNERSRATRPLEIVHTDLCGPIEPLTHDNKKYIMTFFDDYTHFCYVYLLSNKYEAKEYIKEYVNEVERFLNAKVSKLRCDNGGEYANTQVKEWCKMKGIILDFTIPYTPQLNGKAERLNRTLIEKTRALLLDSKLNKEMWGEATRVAAYLINRSPSNTIQTTPAQMWFGRKPNLSNVKLFRSEVYVKKLGNLKKLDSKSEKYSLIGYSGNGYRLWDMQKRRIIIARDVVFTGKLTNKMTSVIQPRYREDLDSEIEESQDTKMELDTHDKPQNSTNSKYMLRNRENINRPERLKDYEVLNSVSGEIGLLTYNEAVTGVDKENWVKAIQEEKDSLKKNETWDFVNAEEVKGKKIFSSRWIFKIKDGGHYKARLVARGNEQKELIYIKALIEELTNETIFAKLNIDNQSAMTLMKTGQMNRKAKHIDVRYHFLKDQIRENVDVQFCPTQDQ</sequence>
<evidence type="ECO:0000259" key="14">
    <source>
        <dbReference type="PROSITE" id="PS50994"/>
    </source>
</evidence>
<dbReference type="InterPro" id="IPR001878">
    <property type="entry name" value="Znf_CCHC"/>
</dbReference>
<keyword evidence="5" id="KW-0064">Aspartyl protease</keyword>
<dbReference type="InterPro" id="IPR012337">
    <property type="entry name" value="RNaseH-like_sf"/>
</dbReference>
<dbReference type="InterPro" id="IPR036397">
    <property type="entry name" value="RNaseH_sf"/>
</dbReference>
<dbReference type="PROSITE" id="PS50994">
    <property type="entry name" value="INTEGRASE"/>
    <property type="match status" value="2"/>
</dbReference>
<evidence type="ECO:0000313" key="15">
    <source>
        <dbReference type="EMBL" id="UYV78879.1"/>
    </source>
</evidence>
<evidence type="ECO:0000259" key="13">
    <source>
        <dbReference type="PROSITE" id="PS50878"/>
    </source>
</evidence>
<feature type="compositionally biased region" description="Acidic residues" evidence="10">
    <location>
        <begin position="491"/>
        <end position="505"/>
    </location>
</feature>
<keyword evidence="5" id="KW-0645">Protease</keyword>
<dbReference type="Pfam" id="PF00077">
    <property type="entry name" value="RVP"/>
    <property type="match status" value="1"/>
</dbReference>
<evidence type="ECO:0000256" key="9">
    <source>
        <dbReference type="PROSITE-ProRule" id="PRU00047"/>
    </source>
</evidence>
<dbReference type="Pfam" id="PF13358">
    <property type="entry name" value="DDE_3"/>
    <property type="match status" value="1"/>
</dbReference>
<dbReference type="InterPro" id="IPR000477">
    <property type="entry name" value="RT_dom"/>
</dbReference>
<dbReference type="Gene3D" id="3.30.70.270">
    <property type="match status" value="2"/>
</dbReference>
<feature type="domain" description="CCHC-type" evidence="11">
    <location>
        <begin position="400"/>
        <end position="415"/>
    </location>
</feature>
<dbReference type="InterPro" id="IPR021109">
    <property type="entry name" value="Peptidase_aspartic_dom_sf"/>
</dbReference>
<evidence type="ECO:0000256" key="5">
    <source>
        <dbReference type="ARBA" id="ARBA00022750"/>
    </source>
</evidence>
<dbReference type="Pfam" id="PF22936">
    <property type="entry name" value="Pol_BBD"/>
    <property type="match status" value="1"/>
</dbReference>
<dbReference type="PROSITE" id="PS50878">
    <property type="entry name" value="RT_POL"/>
    <property type="match status" value="1"/>
</dbReference>
<dbReference type="InterPro" id="IPR038717">
    <property type="entry name" value="Tc1-like_DDE_dom"/>
</dbReference>
<dbReference type="InterPro" id="IPR054722">
    <property type="entry name" value="PolX-like_BBD"/>
</dbReference>
<dbReference type="InterPro" id="IPR041588">
    <property type="entry name" value="Integrase_H2C2"/>
</dbReference>
<dbReference type="InterPro" id="IPR050951">
    <property type="entry name" value="Retrovirus_Pol_polyprotein"/>
</dbReference>
<keyword evidence="16" id="KW-1185">Reference proteome</keyword>
<evidence type="ECO:0000256" key="1">
    <source>
        <dbReference type="ARBA" id="ARBA00012493"/>
    </source>
</evidence>
<keyword evidence="4" id="KW-0540">Nuclease</keyword>
<dbReference type="InterPro" id="IPR043128">
    <property type="entry name" value="Rev_trsase/Diguanyl_cyclase"/>
</dbReference>
<dbReference type="CDD" id="cd09272">
    <property type="entry name" value="RNase_HI_RT_Ty1"/>
    <property type="match status" value="1"/>
</dbReference>
<dbReference type="InterPro" id="IPR018061">
    <property type="entry name" value="Retropepsins"/>
</dbReference>
<evidence type="ECO:0000259" key="12">
    <source>
        <dbReference type="PROSITE" id="PS50175"/>
    </source>
</evidence>
<evidence type="ECO:0000259" key="11">
    <source>
        <dbReference type="PROSITE" id="PS50158"/>
    </source>
</evidence>
<gene>
    <name evidence="15" type="ORF">LAZ67_17000109</name>
</gene>
<dbReference type="Pfam" id="PF00665">
    <property type="entry name" value="rve"/>
    <property type="match status" value="2"/>
</dbReference>
<evidence type="ECO:0000313" key="16">
    <source>
        <dbReference type="Proteomes" id="UP001235939"/>
    </source>
</evidence>
<feature type="domain" description="CCHC-type" evidence="11">
    <location>
        <begin position="2422"/>
        <end position="2437"/>
    </location>
</feature>
<feature type="domain" description="CCHC-type" evidence="11">
    <location>
        <begin position="470"/>
        <end position="485"/>
    </location>
</feature>
<evidence type="ECO:0000256" key="4">
    <source>
        <dbReference type="ARBA" id="ARBA00022722"/>
    </source>
</evidence>
<dbReference type="InterPro" id="IPR025724">
    <property type="entry name" value="GAG-pre-integrase_dom"/>
</dbReference>
<dbReference type="Pfam" id="PF13976">
    <property type="entry name" value="gag_pre-integrs"/>
    <property type="match status" value="1"/>
</dbReference>
<feature type="region of interest" description="Disordered" evidence="10">
    <location>
        <begin position="481"/>
        <end position="585"/>
    </location>
</feature>
<dbReference type="Proteomes" id="UP001235939">
    <property type="component" value="Chromosome 17"/>
</dbReference>
<reference evidence="15 16" key="1">
    <citation type="submission" date="2022-01" db="EMBL/GenBank/DDBJ databases">
        <title>A chromosomal length assembly of Cordylochernes scorpioides.</title>
        <authorList>
            <person name="Zeh D."/>
            <person name="Zeh J."/>
        </authorList>
    </citation>
    <scope>NUCLEOTIDE SEQUENCE [LARGE SCALE GENOMIC DNA]</scope>
    <source>
        <strain evidence="15">IN4F17</strain>
        <tissue evidence="15">Whole Body</tissue>
    </source>
</reference>
<dbReference type="Gene3D" id="2.40.70.10">
    <property type="entry name" value="Acid Proteases"/>
    <property type="match status" value="2"/>
</dbReference>
<keyword evidence="8" id="KW-0695">RNA-directed DNA polymerase</keyword>
<keyword evidence="9" id="KW-0863">Zinc-finger</keyword>
<dbReference type="SUPFAM" id="SSF57756">
    <property type="entry name" value="Retrovirus zinc finger-like domains"/>
    <property type="match status" value="3"/>
</dbReference>
<feature type="domain" description="CCHC-type" evidence="11">
    <location>
        <begin position="436"/>
        <end position="451"/>
    </location>
</feature>
<proteinExistence type="predicted"/>
<dbReference type="PANTHER" id="PTHR37984:SF5">
    <property type="entry name" value="PROTEIN NYNRIN-LIKE"/>
    <property type="match status" value="1"/>
</dbReference>
<protein>
    <recommendedName>
        <fullName evidence="1">RNA-directed DNA polymerase</fullName>
        <ecNumber evidence="1">2.7.7.49</ecNumber>
    </recommendedName>
</protein>
<dbReference type="Pfam" id="PF14223">
    <property type="entry name" value="Retrotran_gag_2"/>
    <property type="match status" value="1"/>
</dbReference>
<evidence type="ECO:0000256" key="10">
    <source>
        <dbReference type="SAM" id="MobiDB-lite"/>
    </source>
</evidence>
<keyword evidence="3" id="KW-0548">Nucleotidyltransferase</keyword>
<dbReference type="InterPro" id="IPR001995">
    <property type="entry name" value="Peptidase_A2_cat"/>
</dbReference>
<accession>A0ABY6LDE4</accession>
<dbReference type="SUPFAM" id="SSF53098">
    <property type="entry name" value="Ribonuclease H-like"/>
    <property type="match status" value="2"/>
</dbReference>
<dbReference type="InterPro" id="IPR041373">
    <property type="entry name" value="RT_RNaseH"/>
</dbReference>
<dbReference type="Pfam" id="PF17921">
    <property type="entry name" value="Integrase_H2C2"/>
    <property type="match status" value="1"/>
</dbReference>
<dbReference type="Gene3D" id="3.30.420.10">
    <property type="entry name" value="Ribonuclease H-like superfamily/Ribonuclease H"/>
    <property type="match status" value="3"/>
</dbReference>
<feature type="region of interest" description="Disordered" evidence="10">
    <location>
        <begin position="2908"/>
        <end position="2929"/>
    </location>
</feature>
<keyword evidence="6" id="KW-0255">Endonuclease</keyword>
<dbReference type="CDD" id="cd00303">
    <property type="entry name" value="retropepsin_like"/>
    <property type="match status" value="1"/>
</dbReference>
<dbReference type="Pfam" id="PF17917">
    <property type="entry name" value="RT_RNaseH"/>
    <property type="match status" value="1"/>
</dbReference>
<dbReference type="InterPro" id="IPR043502">
    <property type="entry name" value="DNA/RNA_pol_sf"/>
</dbReference>
<feature type="region of interest" description="Disordered" evidence="10">
    <location>
        <begin position="1153"/>
        <end position="1230"/>
    </location>
</feature>
<evidence type="ECO:0000256" key="7">
    <source>
        <dbReference type="ARBA" id="ARBA00022801"/>
    </source>
</evidence>
<feature type="domain" description="Peptidase A2" evidence="12">
    <location>
        <begin position="1284"/>
        <end position="1361"/>
    </location>
</feature>
<dbReference type="Gene3D" id="1.10.340.70">
    <property type="match status" value="1"/>
</dbReference>
<dbReference type="Gene3D" id="3.10.10.10">
    <property type="entry name" value="HIV Type 1 Reverse Transcriptase, subunit A, domain 1"/>
    <property type="match status" value="1"/>
</dbReference>
<feature type="compositionally biased region" description="Basic and acidic residues" evidence="10">
    <location>
        <begin position="2912"/>
        <end position="2924"/>
    </location>
</feature>
<dbReference type="InterPro" id="IPR057670">
    <property type="entry name" value="SH3_retrovirus"/>
</dbReference>
<dbReference type="PANTHER" id="PTHR37984">
    <property type="entry name" value="PROTEIN CBG26694"/>
    <property type="match status" value="1"/>
</dbReference>
<evidence type="ECO:0000256" key="3">
    <source>
        <dbReference type="ARBA" id="ARBA00022695"/>
    </source>
</evidence>
<feature type="compositionally biased region" description="Polar residues" evidence="10">
    <location>
        <begin position="1164"/>
        <end position="1195"/>
    </location>
</feature>
<feature type="domain" description="Integrase catalytic" evidence="14">
    <location>
        <begin position="2660"/>
        <end position="2825"/>
    </location>
</feature>